<gene>
    <name evidence="5" type="ORF">MUN53_06355</name>
</gene>
<keyword evidence="2" id="KW-0226">DNA condensation</keyword>
<name>A0ABT0C0T3_9BACT</name>
<dbReference type="InterPro" id="IPR000119">
    <property type="entry name" value="Hist_DNA-bd"/>
</dbReference>
<proteinExistence type="inferred from homology"/>
<evidence type="ECO:0000313" key="5">
    <source>
        <dbReference type="EMBL" id="MCJ2380236.1"/>
    </source>
</evidence>
<keyword evidence="6" id="KW-1185">Reference proteome</keyword>
<evidence type="ECO:0000256" key="2">
    <source>
        <dbReference type="ARBA" id="ARBA00023067"/>
    </source>
</evidence>
<comment type="similarity">
    <text evidence="1 4">Belongs to the bacterial histone-like protein family.</text>
</comment>
<dbReference type="GO" id="GO:0003677">
    <property type="term" value="F:DNA binding"/>
    <property type="evidence" value="ECO:0007669"/>
    <property type="project" value="UniProtKB-KW"/>
</dbReference>
<accession>A0ABT0C0T3</accession>
<dbReference type="PRINTS" id="PR01727">
    <property type="entry name" value="DNABINDINGHU"/>
</dbReference>
<dbReference type="EMBL" id="JAKZMM010000012">
    <property type="protein sequence ID" value="MCJ2380236.1"/>
    <property type="molecule type" value="Genomic_DNA"/>
</dbReference>
<dbReference type="SUPFAM" id="SSF47729">
    <property type="entry name" value="IHF-like DNA-binding proteins"/>
    <property type="match status" value="1"/>
</dbReference>
<evidence type="ECO:0000256" key="3">
    <source>
        <dbReference type="ARBA" id="ARBA00023125"/>
    </source>
</evidence>
<dbReference type="CDD" id="cd13832">
    <property type="entry name" value="IHF"/>
    <property type="match status" value="1"/>
</dbReference>
<keyword evidence="3 5" id="KW-0238">DNA-binding</keyword>
<dbReference type="Pfam" id="PF00216">
    <property type="entry name" value="Bac_DNA_binding"/>
    <property type="match status" value="1"/>
</dbReference>
<dbReference type="Proteomes" id="UP001165444">
    <property type="component" value="Unassembled WGS sequence"/>
</dbReference>
<comment type="caution">
    <text evidence="5">The sequence shown here is derived from an EMBL/GenBank/DDBJ whole genome shotgun (WGS) entry which is preliminary data.</text>
</comment>
<evidence type="ECO:0000256" key="1">
    <source>
        <dbReference type="ARBA" id="ARBA00010529"/>
    </source>
</evidence>
<evidence type="ECO:0000256" key="4">
    <source>
        <dbReference type="RuleBase" id="RU003939"/>
    </source>
</evidence>
<reference evidence="5 6" key="1">
    <citation type="submission" date="2022-03" db="EMBL/GenBank/DDBJ databases">
        <title>Parabacteroides sp. nov. isolated from swine feces.</title>
        <authorList>
            <person name="Bak J.E."/>
        </authorList>
    </citation>
    <scope>NUCLEOTIDE SEQUENCE [LARGE SCALE GENOMIC DNA]</scope>
    <source>
        <strain evidence="5 6">AGMB00274</strain>
    </source>
</reference>
<evidence type="ECO:0000313" key="6">
    <source>
        <dbReference type="Proteomes" id="UP001165444"/>
    </source>
</evidence>
<sequence length="96" mass="10586">MKSKEVIAELAGRMGWTSKEVTEMLSALGSAIGTKLMEGDSVNLSAFGQFDVRKKMERISVNPTNGKRYLVPPKLVPVFKPSSAMKGRLKELEDNE</sequence>
<dbReference type="RefSeq" id="WP_243324046.1">
    <property type="nucleotide sequence ID" value="NZ_JAKZMM010000012.1"/>
</dbReference>
<dbReference type="SMART" id="SM00411">
    <property type="entry name" value="BHL"/>
    <property type="match status" value="1"/>
</dbReference>
<dbReference type="PANTHER" id="PTHR33175:SF3">
    <property type="entry name" value="DNA-BINDING PROTEIN HU-BETA"/>
    <property type="match status" value="1"/>
</dbReference>
<dbReference type="InterPro" id="IPR010992">
    <property type="entry name" value="IHF-like_DNA-bd_dom_sf"/>
</dbReference>
<dbReference type="PANTHER" id="PTHR33175">
    <property type="entry name" value="DNA-BINDING PROTEIN HU"/>
    <property type="match status" value="1"/>
</dbReference>
<protein>
    <submittedName>
        <fullName evidence="5">HU family DNA-binding protein</fullName>
    </submittedName>
</protein>
<organism evidence="5 6">
    <name type="scientific">Parabacteroides faecalis</name>
    <dbReference type="NCBI Taxonomy" id="2924040"/>
    <lineage>
        <taxon>Bacteria</taxon>
        <taxon>Pseudomonadati</taxon>
        <taxon>Bacteroidota</taxon>
        <taxon>Bacteroidia</taxon>
        <taxon>Bacteroidales</taxon>
        <taxon>Tannerellaceae</taxon>
        <taxon>Parabacteroides</taxon>
    </lineage>
</organism>
<dbReference type="Gene3D" id="4.10.520.10">
    <property type="entry name" value="IHF-like DNA-binding proteins"/>
    <property type="match status" value="1"/>
</dbReference>